<keyword evidence="1 4" id="KW-0349">Heme</keyword>
<organism evidence="6 7">
    <name type="scientific">Tianweitania populi</name>
    <dbReference type="NCBI Taxonomy" id="1607949"/>
    <lineage>
        <taxon>Bacteria</taxon>
        <taxon>Pseudomonadati</taxon>
        <taxon>Pseudomonadota</taxon>
        <taxon>Alphaproteobacteria</taxon>
        <taxon>Hyphomicrobiales</taxon>
        <taxon>Phyllobacteriaceae</taxon>
        <taxon>Tianweitania</taxon>
    </lineage>
</organism>
<protein>
    <submittedName>
        <fullName evidence="6">Diacylglycerol kinase</fullName>
    </submittedName>
</protein>
<gene>
    <name evidence="6" type="ORF">GCM10016234_03550</name>
</gene>
<sequence length="310" mass="32440">MRWPAKIGLTLVGLGVVAAGTGWVLSAPQRVSAETVAALDTGDAEAGRRIFFAAGCASCHAKPGSEGDALLQLPGGVKLATAFGTFVAPNISQHPTDGIGSWSVEDLANAMMKGVTPDGTHLYPAFPYTSYARMEPGDIADLYAFLKTTPAVAGKAPPNEVGFPFNMRRGLGLWKQVNLSDEPVVALGDEASEQVRLGQYLVEGPGHCGECHTPRDATGGSIKNQWLAGAVAAEGEGRIPNITPDGAVGGWSEADLVNYFETGFTPDFDSVGGSMVEVQKNLAQLRAEDREAIAAYLKAIPGRPNGYPAR</sequence>
<name>A0A8J3DTS1_9HYPH</name>
<dbReference type="SUPFAM" id="SSF46626">
    <property type="entry name" value="Cytochrome c"/>
    <property type="match status" value="2"/>
</dbReference>
<dbReference type="GO" id="GO:0046872">
    <property type="term" value="F:metal ion binding"/>
    <property type="evidence" value="ECO:0007669"/>
    <property type="project" value="UniProtKB-KW"/>
</dbReference>
<keyword evidence="6" id="KW-0418">Kinase</keyword>
<dbReference type="InterPro" id="IPR036909">
    <property type="entry name" value="Cyt_c-like_dom_sf"/>
</dbReference>
<feature type="domain" description="Cytochrome c" evidence="5">
    <location>
        <begin position="42"/>
        <end position="150"/>
    </location>
</feature>
<dbReference type="Proteomes" id="UP000630142">
    <property type="component" value="Unassembled WGS sequence"/>
</dbReference>
<dbReference type="PANTHER" id="PTHR35008:SF8">
    <property type="entry name" value="ALCOHOL DEHYDROGENASE CYTOCHROME C SUBUNIT"/>
    <property type="match status" value="1"/>
</dbReference>
<dbReference type="GO" id="GO:0016301">
    <property type="term" value="F:kinase activity"/>
    <property type="evidence" value="ECO:0007669"/>
    <property type="project" value="UniProtKB-KW"/>
</dbReference>
<dbReference type="PANTHER" id="PTHR35008">
    <property type="entry name" value="BLL4482 PROTEIN-RELATED"/>
    <property type="match status" value="1"/>
</dbReference>
<accession>A0A8J3DTS1</accession>
<evidence type="ECO:0000313" key="7">
    <source>
        <dbReference type="Proteomes" id="UP000630142"/>
    </source>
</evidence>
<evidence type="ECO:0000256" key="1">
    <source>
        <dbReference type="ARBA" id="ARBA00022617"/>
    </source>
</evidence>
<keyword evidence="3 4" id="KW-0408">Iron</keyword>
<keyword evidence="7" id="KW-1185">Reference proteome</keyword>
<dbReference type="GO" id="GO:0009055">
    <property type="term" value="F:electron transfer activity"/>
    <property type="evidence" value="ECO:0007669"/>
    <property type="project" value="InterPro"/>
</dbReference>
<dbReference type="PROSITE" id="PS51007">
    <property type="entry name" value="CYTC"/>
    <property type="match status" value="2"/>
</dbReference>
<evidence type="ECO:0000256" key="4">
    <source>
        <dbReference type="PROSITE-ProRule" id="PRU00433"/>
    </source>
</evidence>
<keyword evidence="2 4" id="KW-0479">Metal-binding</keyword>
<reference evidence="6" key="1">
    <citation type="journal article" date="2014" name="Int. J. Syst. Evol. Microbiol.">
        <title>Complete genome sequence of Corynebacterium casei LMG S-19264T (=DSM 44701T), isolated from a smear-ripened cheese.</title>
        <authorList>
            <consortium name="US DOE Joint Genome Institute (JGI-PGF)"/>
            <person name="Walter F."/>
            <person name="Albersmeier A."/>
            <person name="Kalinowski J."/>
            <person name="Ruckert C."/>
        </authorList>
    </citation>
    <scope>NUCLEOTIDE SEQUENCE</scope>
    <source>
        <strain evidence="6">KCTC 42249</strain>
    </source>
</reference>
<keyword evidence="6" id="KW-0808">Transferase</keyword>
<dbReference type="InterPro" id="IPR051459">
    <property type="entry name" value="Cytochrome_c-type_DH"/>
</dbReference>
<reference evidence="6" key="2">
    <citation type="submission" date="2020-09" db="EMBL/GenBank/DDBJ databases">
        <authorList>
            <person name="Sun Q."/>
            <person name="Kim S."/>
        </authorList>
    </citation>
    <scope>NUCLEOTIDE SEQUENCE</scope>
    <source>
        <strain evidence="6">KCTC 42249</strain>
    </source>
</reference>
<feature type="domain" description="Cytochrome c" evidence="5">
    <location>
        <begin position="193"/>
        <end position="301"/>
    </location>
</feature>
<evidence type="ECO:0000313" key="6">
    <source>
        <dbReference type="EMBL" id="GHD06318.1"/>
    </source>
</evidence>
<comment type="caution">
    <text evidence="6">The sequence shown here is derived from an EMBL/GenBank/DDBJ whole genome shotgun (WGS) entry which is preliminary data.</text>
</comment>
<dbReference type="Pfam" id="PF00034">
    <property type="entry name" value="Cytochrom_C"/>
    <property type="match status" value="1"/>
</dbReference>
<dbReference type="InterPro" id="IPR009056">
    <property type="entry name" value="Cyt_c-like_dom"/>
</dbReference>
<dbReference type="AlphaFoldDB" id="A0A8J3DTS1"/>
<dbReference type="EMBL" id="BMZQ01000001">
    <property type="protein sequence ID" value="GHD06318.1"/>
    <property type="molecule type" value="Genomic_DNA"/>
</dbReference>
<evidence type="ECO:0000259" key="5">
    <source>
        <dbReference type="PROSITE" id="PS51007"/>
    </source>
</evidence>
<evidence type="ECO:0000256" key="3">
    <source>
        <dbReference type="ARBA" id="ARBA00023004"/>
    </source>
</evidence>
<dbReference type="GO" id="GO:0020037">
    <property type="term" value="F:heme binding"/>
    <property type="evidence" value="ECO:0007669"/>
    <property type="project" value="InterPro"/>
</dbReference>
<evidence type="ECO:0000256" key="2">
    <source>
        <dbReference type="ARBA" id="ARBA00022723"/>
    </source>
</evidence>
<dbReference type="RefSeq" id="WP_189501275.1">
    <property type="nucleotide sequence ID" value="NZ_BMZQ01000001.1"/>
</dbReference>
<dbReference type="Gene3D" id="1.10.760.10">
    <property type="entry name" value="Cytochrome c-like domain"/>
    <property type="match status" value="2"/>
</dbReference>
<proteinExistence type="predicted"/>